<comment type="subcellular location">
    <subcellularLocation>
        <location evidence="1">Nucleus</location>
        <location evidence="1">Nucleolus</location>
    </subcellularLocation>
</comment>
<evidence type="ECO:0000256" key="4">
    <source>
        <dbReference type="ARBA" id="ARBA00022552"/>
    </source>
</evidence>
<feature type="compositionally biased region" description="Acidic residues" evidence="7">
    <location>
        <begin position="478"/>
        <end position="492"/>
    </location>
</feature>
<evidence type="ECO:0008006" key="10">
    <source>
        <dbReference type="Google" id="ProtNLM"/>
    </source>
</evidence>
<name>A0ABQ8F4T2_9FUNG</name>
<dbReference type="PANTHER" id="PTHR23183:SF0">
    <property type="entry name" value="NUCLEOLAR PROTEIN 14"/>
    <property type="match status" value="1"/>
</dbReference>
<comment type="similarity">
    <text evidence="2">Belongs to the NOP14 family.</text>
</comment>
<keyword evidence="5" id="KW-0539">Nucleus</keyword>
<keyword evidence="9" id="KW-1185">Reference proteome</keyword>
<feature type="region of interest" description="Disordered" evidence="7">
    <location>
        <begin position="324"/>
        <end position="391"/>
    </location>
</feature>
<evidence type="ECO:0000256" key="3">
    <source>
        <dbReference type="ARBA" id="ARBA00022517"/>
    </source>
</evidence>
<dbReference type="InterPro" id="IPR007276">
    <property type="entry name" value="Nop14"/>
</dbReference>
<reference evidence="8 9" key="1">
    <citation type="submission" date="2021-02" db="EMBL/GenBank/DDBJ databases">
        <title>Variation within the Batrachochytrium salamandrivorans European outbreak.</title>
        <authorList>
            <person name="Kelly M."/>
            <person name="Pasmans F."/>
            <person name="Shea T.P."/>
            <person name="Munoz J.F."/>
            <person name="Carranza S."/>
            <person name="Cuomo C.A."/>
            <person name="Martel A."/>
        </authorList>
    </citation>
    <scope>NUCLEOTIDE SEQUENCE [LARGE SCALE GENOMIC DNA]</scope>
    <source>
        <strain evidence="8 9">AMFP18/2</strain>
    </source>
</reference>
<keyword evidence="4" id="KW-0698">rRNA processing</keyword>
<dbReference type="Pfam" id="PF04147">
    <property type="entry name" value="Nop14"/>
    <property type="match status" value="1"/>
</dbReference>
<comment type="function">
    <text evidence="6">Involved in nucleolar processing of pre-18S ribosomal RNA. Has a role in the nuclear export of 40S pre-ribosomal subunit to the cytoplasm.</text>
</comment>
<protein>
    <recommendedName>
        <fullName evidence="10">Nop14-like protein</fullName>
    </recommendedName>
</protein>
<evidence type="ECO:0000256" key="1">
    <source>
        <dbReference type="ARBA" id="ARBA00004604"/>
    </source>
</evidence>
<dbReference type="Proteomes" id="UP001648503">
    <property type="component" value="Unassembled WGS sequence"/>
</dbReference>
<sequence length="954" mass="107902">MKVALKSAGLIGPESKARKVSKSRSQKDQVAAASARKDAKVVLRTMATTIKEGNPFEMKFAKQKHDIIGRKVKGSIGRPGQTKKKSEDIRQKTLLVEMKNRNRESALIDRRIGEHDPNMSIEDKMLERFMREKTQRSGKSTMFNIDSEEQELTHMGQSLSNFSSFDDAGFERVDDSDDDGNIDAKIVKYTHFGGFEEDKADPDSHKSRNEIMKEVMAKSKMHKRERQRQKEVDLEIQDSLDADLEEIRGMLVPMSEKPVTEGRMVISSDRAKLISGEIAVRPSEVKAPFKGHSDIHVEFNPPPQPKLDDDYDKFVRELAYDRRAKPTDRIKNEDEIAQSEKNKLEKLEKERIRRMQGEDAETVLEKKRNSKKRSAQADDLGDVDYGVHIDNTVSREAKLPLTYKDGKLVNEKIFMSNDSDAESDEDDSDESVASNESEADAVKVCKPKTKRAERDTSLEPDFEIIDEDDLDAGQYESNFDEDAEFSNEDDSNADSSDNDSSSLKESDAPSRLDDDDQVPFTMNAPSSLDELLELIDGKSVTFKQTAIKRLRILNNVRLGPEYKKRLAALSAVLLEYRDYVTALVPSDIESLKALEGHTVELGRQFCAQTAEFSLQRIASIQDSFIKSMATGSKKKIGFPSLSDLYFFRIVGEIFSTSDLQHIVVTPTILIMGQFLAQCPISTAQDAMSGLFLCEIFTEYICLSRRYVPEIVNFLNRICASCLAVKSIEITSHIPLPSMINPILAIKDFSVEPALLRVSTIPLFAKSKFLTESVKVSLLAQAAHLLSNCSRIWNETGCNIEIFEATVMLLKLIPQSDLSEKSLQFIKKAQDNIVSQITSAALKRRPLQMQKRKAIAITTYVPKFQEGYSHDRRYDPDRERAENAKVRSQFKKEQKGAERELRKDSAFVARQQLQDTKEKDAAYKKKMDKIMGQLSSQEGAMRGVERTSKKPKRKH</sequence>
<evidence type="ECO:0000313" key="8">
    <source>
        <dbReference type="EMBL" id="KAH6590638.1"/>
    </source>
</evidence>
<accession>A0ABQ8F4T2</accession>
<evidence type="ECO:0000256" key="6">
    <source>
        <dbReference type="ARBA" id="ARBA00024695"/>
    </source>
</evidence>
<feature type="region of interest" description="Disordered" evidence="7">
    <location>
        <begin position="1"/>
        <end position="36"/>
    </location>
</feature>
<feature type="region of interest" description="Disordered" evidence="7">
    <location>
        <begin position="867"/>
        <end position="954"/>
    </location>
</feature>
<evidence type="ECO:0000256" key="5">
    <source>
        <dbReference type="ARBA" id="ARBA00023242"/>
    </source>
</evidence>
<feature type="region of interest" description="Disordered" evidence="7">
    <location>
        <begin position="409"/>
        <end position="523"/>
    </location>
</feature>
<feature type="compositionally biased region" description="Basic and acidic residues" evidence="7">
    <location>
        <begin position="867"/>
        <end position="904"/>
    </location>
</feature>
<organism evidence="8 9">
    <name type="scientific">Batrachochytrium salamandrivorans</name>
    <dbReference type="NCBI Taxonomy" id="1357716"/>
    <lineage>
        <taxon>Eukaryota</taxon>
        <taxon>Fungi</taxon>
        <taxon>Fungi incertae sedis</taxon>
        <taxon>Chytridiomycota</taxon>
        <taxon>Chytridiomycota incertae sedis</taxon>
        <taxon>Chytridiomycetes</taxon>
        <taxon>Rhizophydiales</taxon>
        <taxon>Rhizophydiales incertae sedis</taxon>
        <taxon>Batrachochytrium</taxon>
    </lineage>
</organism>
<dbReference type="PANTHER" id="PTHR23183">
    <property type="entry name" value="NOP14"/>
    <property type="match status" value="1"/>
</dbReference>
<comment type="caution">
    <text evidence="8">The sequence shown here is derived from an EMBL/GenBank/DDBJ whole genome shotgun (WGS) entry which is preliminary data.</text>
</comment>
<gene>
    <name evidence="8" type="ORF">BASA50_009229</name>
</gene>
<evidence type="ECO:0000256" key="7">
    <source>
        <dbReference type="SAM" id="MobiDB-lite"/>
    </source>
</evidence>
<feature type="compositionally biased region" description="Basic and acidic residues" evidence="7">
    <location>
        <begin position="324"/>
        <end position="367"/>
    </location>
</feature>
<feature type="compositionally biased region" description="Acidic residues" evidence="7">
    <location>
        <begin position="419"/>
        <end position="430"/>
    </location>
</feature>
<feature type="compositionally biased region" description="Acidic residues" evidence="7">
    <location>
        <begin position="458"/>
        <end position="471"/>
    </location>
</feature>
<proteinExistence type="inferred from homology"/>
<feature type="compositionally biased region" description="Basic and acidic residues" evidence="7">
    <location>
        <begin position="502"/>
        <end position="512"/>
    </location>
</feature>
<feature type="compositionally biased region" description="Basic and acidic residues" evidence="7">
    <location>
        <begin position="914"/>
        <end position="928"/>
    </location>
</feature>
<evidence type="ECO:0000256" key="2">
    <source>
        <dbReference type="ARBA" id="ARBA00007466"/>
    </source>
</evidence>
<dbReference type="EMBL" id="JAFCIX010000428">
    <property type="protein sequence ID" value="KAH6590638.1"/>
    <property type="molecule type" value="Genomic_DNA"/>
</dbReference>
<keyword evidence="3" id="KW-0690">Ribosome biogenesis</keyword>
<evidence type="ECO:0000313" key="9">
    <source>
        <dbReference type="Proteomes" id="UP001648503"/>
    </source>
</evidence>